<evidence type="ECO:0000313" key="2">
    <source>
        <dbReference type="EMBL" id="EZA59388.1"/>
    </source>
</evidence>
<dbReference type="AlphaFoldDB" id="A0A026WTV0"/>
<keyword evidence="3" id="KW-1185">Reference proteome</keyword>
<dbReference type="Proteomes" id="UP000053097">
    <property type="component" value="Unassembled WGS sequence"/>
</dbReference>
<gene>
    <name evidence="2" type="ORF">X777_00510</name>
</gene>
<feature type="compositionally biased region" description="Polar residues" evidence="1">
    <location>
        <begin position="19"/>
        <end position="31"/>
    </location>
</feature>
<dbReference type="EMBL" id="KK107108">
    <property type="protein sequence ID" value="EZA59388.1"/>
    <property type="molecule type" value="Genomic_DNA"/>
</dbReference>
<organism evidence="2 3">
    <name type="scientific">Ooceraea biroi</name>
    <name type="common">Clonal raider ant</name>
    <name type="synonym">Cerapachys biroi</name>
    <dbReference type="NCBI Taxonomy" id="2015173"/>
    <lineage>
        <taxon>Eukaryota</taxon>
        <taxon>Metazoa</taxon>
        <taxon>Ecdysozoa</taxon>
        <taxon>Arthropoda</taxon>
        <taxon>Hexapoda</taxon>
        <taxon>Insecta</taxon>
        <taxon>Pterygota</taxon>
        <taxon>Neoptera</taxon>
        <taxon>Endopterygota</taxon>
        <taxon>Hymenoptera</taxon>
        <taxon>Apocrita</taxon>
        <taxon>Aculeata</taxon>
        <taxon>Formicoidea</taxon>
        <taxon>Formicidae</taxon>
        <taxon>Dorylinae</taxon>
        <taxon>Ooceraea</taxon>
    </lineage>
</organism>
<accession>A0A026WTV0</accession>
<evidence type="ECO:0000313" key="3">
    <source>
        <dbReference type="Proteomes" id="UP000053097"/>
    </source>
</evidence>
<evidence type="ECO:0000256" key="1">
    <source>
        <dbReference type="SAM" id="MobiDB-lite"/>
    </source>
</evidence>
<sequence>MGYRSSRKRNDTAAPDHPQVNTFTGASSPDTRVSARDFGEESIQLKRTICE</sequence>
<reference evidence="2 3" key="1">
    <citation type="journal article" date="2014" name="Curr. Biol.">
        <title>The genome of the clonal raider ant Cerapachys biroi.</title>
        <authorList>
            <person name="Oxley P.R."/>
            <person name="Ji L."/>
            <person name="Fetter-Pruneda I."/>
            <person name="McKenzie S.K."/>
            <person name="Li C."/>
            <person name="Hu H."/>
            <person name="Zhang G."/>
            <person name="Kronauer D.J."/>
        </authorList>
    </citation>
    <scope>NUCLEOTIDE SEQUENCE [LARGE SCALE GENOMIC DNA]</scope>
</reference>
<protein>
    <submittedName>
        <fullName evidence="2">Uncharacterized protein</fullName>
    </submittedName>
</protein>
<feature type="region of interest" description="Disordered" evidence="1">
    <location>
        <begin position="1"/>
        <end position="39"/>
    </location>
</feature>
<name>A0A026WTV0_OOCBI</name>
<proteinExistence type="predicted"/>